<dbReference type="Proteomes" id="UP000660975">
    <property type="component" value="Unassembled WGS sequence"/>
</dbReference>
<dbReference type="AlphaFoldDB" id="A0A8H9HK39"/>
<comment type="caution">
    <text evidence="2">The sequence shown here is derived from an EMBL/GenBank/DDBJ whole genome shotgun (WGS) entry which is preliminary data.</text>
</comment>
<dbReference type="Pfam" id="PF24585">
    <property type="entry name" value="YunG"/>
    <property type="match status" value="1"/>
</dbReference>
<evidence type="ECO:0000313" key="4">
    <source>
        <dbReference type="Proteomes" id="UP000660975"/>
    </source>
</evidence>
<reference evidence="2" key="3">
    <citation type="submission" date="2020-09" db="EMBL/GenBank/DDBJ databases">
        <authorList>
            <person name="Sun Q."/>
            <person name="Ohkuma M."/>
        </authorList>
    </citation>
    <scope>NUCLEOTIDE SEQUENCE</scope>
    <source>
        <strain evidence="2">JCM 4136</strain>
    </source>
</reference>
<dbReference type="Proteomes" id="UP000480804">
    <property type="component" value="Unassembled WGS sequence"/>
</dbReference>
<accession>A0A8H9HK39</accession>
<proteinExistence type="predicted"/>
<organism evidence="2 4">
    <name type="scientific">Streptomyces gougerotii</name>
    <dbReference type="NCBI Taxonomy" id="53448"/>
    <lineage>
        <taxon>Bacteria</taxon>
        <taxon>Bacillati</taxon>
        <taxon>Actinomycetota</taxon>
        <taxon>Actinomycetes</taxon>
        <taxon>Kitasatosporales</taxon>
        <taxon>Streptomycetaceae</taxon>
        <taxon>Streptomyces</taxon>
        <taxon>Streptomyces diastaticus group</taxon>
    </lineage>
</organism>
<protein>
    <submittedName>
        <fullName evidence="2">Uncharacterized protein</fullName>
    </submittedName>
</protein>
<name>A0A8H9HK39_9ACTN</name>
<gene>
    <name evidence="2" type="ORF">GCM10010227_28080</name>
    <name evidence="1" type="ORF">Sgou_22820</name>
</gene>
<evidence type="ECO:0000313" key="2">
    <source>
        <dbReference type="EMBL" id="GGU72204.1"/>
    </source>
</evidence>
<evidence type="ECO:0000313" key="1">
    <source>
        <dbReference type="EMBL" id="GFH77612.1"/>
    </source>
</evidence>
<dbReference type="EMBL" id="BMSC01000007">
    <property type="protein sequence ID" value="GGU72204.1"/>
    <property type="molecule type" value="Genomic_DNA"/>
</dbReference>
<reference evidence="2" key="1">
    <citation type="journal article" date="2014" name="Int. J. Syst. Evol. Microbiol.">
        <title>Complete genome sequence of Corynebacterium casei LMG S-19264T (=DSM 44701T), isolated from a smear-ripened cheese.</title>
        <authorList>
            <consortium name="US DOE Joint Genome Institute (JGI-PGF)"/>
            <person name="Walter F."/>
            <person name="Albersmeier A."/>
            <person name="Kalinowski J."/>
            <person name="Ruckert C."/>
        </authorList>
    </citation>
    <scope>NUCLEOTIDE SEQUENCE</scope>
    <source>
        <strain evidence="2">JCM 4136</strain>
    </source>
</reference>
<dbReference type="EMBL" id="BLLO01000017">
    <property type="protein sequence ID" value="GFH77612.1"/>
    <property type="molecule type" value="Genomic_DNA"/>
</dbReference>
<dbReference type="InterPro" id="IPR056238">
    <property type="entry name" value="YunG-like"/>
</dbReference>
<reference evidence="1 3" key="2">
    <citation type="submission" date="2020-02" db="EMBL/GenBank/DDBJ databases">
        <title>Whole genome shotgun sequence of Streptomyces gougerotii NBRC 13043.</title>
        <authorList>
            <person name="Ichikawa N."/>
            <person name="Komaki H."/>
            <person name="Tamura T."/>
        </authorList>
    </citation>
    <scope>NUCLEOTIDE SEQUENCE [LARGE SCALE GENOMIC DNA]</scope>
    <source>
        <strain evidence="1 3">NBRC 13043</strain>
    </source>
</reference>
<keyword evidence="3" id="KW-1185">Reference proteome</keyword>
<evidence type="ECO:0000313" key="3">
    <source>
        <dbReference type="Proteomes" id="UP000480804"/>
    </source>
</evidence>
<sequence length="188" mass="20902">MGARTSSLGRCSDPPFRNHRVRCVRLAATAGCQWRLPPSHLMTTTPATSPATDPVPPARPRPFLLADIEAAVRESWGPDTAPPSHRPHWSPDNPARDQCGVTAMVLNDLLGGELLRGVVRVDGVQTDFHWWNRLGEGVEIDLTREQFAPEEIVSAGEVIPRPPHFTRLREEYELLRSRVLARLTRPAA</sequence>